<keyword evidence="2 5" id="KW-0500">Molybdenum</keyword>
<dbReference type="GO" id="GO:0016887">
    <property type="term" value="F:ATP hydrolysis activity"/>
    <property type="evidence" value="ECO:0007669"/>
    <property type="project" value="InterPro"/>
</dbReference>
<feature type="domain" description="ABC transporter" evidence="6">
    <location>
        <begin position="3"/>
        <end position="236"/>
    </location>
</feature>
<dbReference type="Gene3D" id="3.40.50.300">
    <property type="entry name" value="P-loop containing nucleotide triphosphate hydrolases"/>
    <property type="match status" value="1"/>
</dbReference>
<evidence type="ECO:0000259" key="7">
    <source>
        <dbReference type="PROSITE" id="PS51866"/>
    </source>
</evidence>
<dbReference type="SUPFAM" id="SSF52540">
    <property type="entry name" value="P-loop containing nucleoside triphosphate hydrolases"/>
    <property type="match status" value="1"/>
</dbReference>
<dbReference type="Gene3D" id="2.40.50.100">
    <property type="match status" value="1"/>
</dbReference>
<keyword evidence="1" id="KW-0813">Transport</keyword>
<gene>
    <name evidence="8" type="ORF">SAMN05443575_0857</name>
</gene>
<evidence type="ECO:0000256" key="4">
    <source>
        <dbReference type="ARBA" id="ARBA00022840"/>
    </source>
</evidence>
<feature type="domain" description="Mop" evidence="7">
    <location>
        <begin position="286"/>
        <end position="350"/>
    </location>
</feature>
<protein>
    <submittedName>
        <fullName evidence="8">Molybdate transport system ATP-binding protein</fullName>
    </submittedName>
</protein>
<dbReference type="PROSITE" id="PS50893">
    <property type="entry name" value="ABC_TRANSPORTER_2"/>
    <property type="match status" value="1"/>
</dbReference>
<dbReference type="Proteomes" id="UP000186132">
    <property type="component" value="Unassembled WGS sequence"/>
</dbReference>
<dbReference type="InterPro" id="IPR008995">
    <property type="entry name" value="Mo/tungstate-bd_C_term_dom"/>
</dbReference>
<dbReference type="InterPro" id="IPR005116">
    <property type="entry name" value="Transp-assoc_OB_typ1"/>
</dbReference>
<dbReference type="AlphaFoldDB" id="A0A1M5EDC0"/>
<dbReference type="PANTHER" id="PTHR42781">
    <property type="entry name" value="SPERMIDINE/PUTRESCINE IMPORT ATP-BINDING PROTEIN POTA"/>
    <property type="match status" value="1"/>
</dbReference>
<evidence type="ECO:0000256" key="1">
    <source>
        <dbReference type="ARBA" id="ARBA00022448"/>
    </source>
</evidence>
<dbReference type="InterPro" id="IPR017871">
    <property type="entry name" value="ABC_transporter-like_CS"/>
</dbReference>
<dbReference type="SMART" id="SM00382">
    <property type="entry name" value="AAA"/>
    <property type="match status" value="1"/>
</dbReference>
<evidence type="ECO:0000256" key="2">
    <source>
        <dbReference type="ARBA" id="ARBA00022505"/>
    </source>
</evidence>
<dbReference type="STRING" id="1206085.SAMN05443575_0857"/>
<evidence type="ECO:0000256" key="3">
    <source>
        <dbReference type="ARBA" id="ARBA00022741"/>
    </source>
</evidence>
<dbReference type="PROSITE" id="PS51866">
    <property type="entry name" value="MOP"/>
    <property type="match status" value="1"/>
</dbReference>
<organism evidence="8 9">
    <name type="scientific">Jatrophihabitans endophyticus</name>
    <dbReference type="NCBI Taxonomy" id="1206085"/>
    <lineage>
        <taxon>Bacteria</taxon>
        <taxon>Bacillati</taxon>
        <taxon>Actinomycetota</taxon>
        <taxon>Actinomycetes</taxon>
        <taxon>Jatrophihabitantales</taxon>
        <taxon>Jatrophihabitantaceae</taxon>
        <taxon>Jatrophihabitans</taxon>
    </lineage>
</organism>
<dbReference type="GO" id="GO:0005524">
    <property type="term" value="F:ATP binding"/>
    <property type="evidence" value="ECO:0007669"/>
    <property type="project" value="UniProtKB-KW"/>
</dbReference>
<evidence type="ECO:0000259" key="6">
    <source>
        <dbReference type="PROSITE" id="PS50893"/>
    </source>
</evidence>
<dbReference type="InterPro" id="IPR027417">
    <property type="entry name" value="P-loop_NTPase"/>
</dbReference>
<dbReference type="SUPFAM" id="SSF50331">
    <property type="entry name" value="MOP-like"/>
    <property type="match status" value="1"/>
</dbReference>
<accession>A0A1M5EDC0</accession>
<dbReference type="InterPro" id="IPR050093">
    <property type="entry name" value="ABC_SmlMolc_Importer"/>
</dbReference>
<dbReference type="Pfam" id="PF00005">
    <property type="entry name" value="ABC_tran"/>
    <property type="match status" value="1"/>
</dbReference>
<keyword evidence="4 8" id="KW-0067">ATP-binding</keyword>
<sequence>MTLRVDGHVRRGGFELRVDVAADPGEVVAVLGPNGAGKSTLLRVVAGLQPLDGGTVRVGSTVVDDIAGGVYLPPQRRRIGVVFQDHRLFAHLRVVDNVAFGPRSRGVGRSAARSTATDWLARLSLDELGRRYPRQLSGGQAQRVALARALACDPAVLLLDEPLAALDVQTRAEVQGELREHLGAFAGPTLLVTHDPIEALLLATRIVVLERGGVVQQGTPAEITGRPLTPYVARLVGMNLYEGTASAGVVAITGGGSLVAPAAPDGAVLAALRPSAITVHGAAPGPASARNRWRATVAALAPLGDRVRVTTVGELAATVDVTAAAVAELGLAPGREVWLSAKATDVSAYPAPSR</sequence>
<name>A0A1M5EDC0_9ACTN</name>
<evidence type="ECO:0000313" key="9">
    <source>
        <dbReference type="Proteomes" id="UP000186132"/>
    </source>
</evidence>
<reference evidence="9" key="1">
    <citation type="submission" date="2016-11" db="EMBL/GenBank/DDBJ databases">
        <authorList>
            <person name="Varghese N."/>
            <person name="Submissions S."/>
        </authorList>
    </citation>
    <scope>NUCLEOTIDE SEQUENCE [LARGE SCALE GENOMIC DNA]</scope>
    <source>
        <strain evidence="9">DSM 45627</strain>
    </source>
</reference>
<dbReference type="PROSITE" id="PS00211">
    <property type="entry name" value="ABC_TRANSPORTER_1"/>
    <property type="match status" value="1"/>
</dbReference>
<dbReference type="InterPro" id="IPR003439">
    <property type="entry name" value="ABC_transporter-like_ATP-bd"/>
</dbReference>
<dbReference type="GO" id="GO:0015689">
    <property type="term" value="P:molybdate ion transport"/>
    <property type="evidence" value="ECO:0007669"/>
    <property type="project" value="InterPro"/>
</dbReference>
<evidence type="ECO:0000313" key="8">
    <source>
        <dbReference type="EMBL" id="SHF77114.1"/>
    </source>
</evidence>
<dbReference type="OrthoDB" id="3180400at2"/>
<proteinExistence type="predicted"/>
<keyword evidence="9" id="KW-1185">Reference proteome</keyword>
<keyword evidence="3" id="KW-0547">Nucleotide-binding</keyword>
<dbReference type="Pfam" id="PF03459">
    <property type="entry name" value="TOBE"/>
    <property type="match status" value="1"/>
</dbReference>
<dbReference type="EMBL" id="FQVU01000001">
    <property type="protein sequence ID" value="SHF77114.1"/>
    <property type="molecule type" value="Genomic_DNA"/>
</dbReference>
<dbReference type="PANTHER" id="PTHR42781:SF4">
    <property type="entry name" value="SPERMIDINE_PUTRESCINE IMPORT ATP-BINDING PROTEIN POTA"/>
    <property type="match status" value="1"/>
</dbReference>
<evidence type="ECO:0000256" key="5">
    <source>
        <dbReference type="PROSITE-ProRule" id="PRU01213"/>
    </source>
</evidence>
<dbReference type="InterPro" id="IPR004606">
    <property type="entry name" value="Mop_domain"/>
</dbReference>
<dbReference type="InterPro" id="IPR003593">
    <property type="entry name" value="AAA+_ATPase"/>
</dbReference>